<sequence>MQLSRGLRGGAALLAVACLLLGGLTQASASPVSAMTQWPLAGQNIFGTRSNPFETKINTHNVGQLTPKWTFTAPGDISATPAIVAGAAYVTDWGGGFSKINIRTGKQIWQHQIAEYNGLAGSFSRTSPTVDGDTVYIGDQNAQNFGAVPHLFAIDTRTGKLKWSTVVDQHPLAILTQSPVVYHGVIYIGVASKEEVAATLPNYPCCTFRGSVVALDQRNGAMLWKTFLIPDNGGKPGGYSGNGVWGTTPTIDPIHHNVLVATGNNYTVPQSVTDCQDAGKTAAECLAPDDYQDAVVALDLGTGKVKWSAGDKTFDQWTAGCSPGFPPNNCPPNPGNDYDFGDGAHISFIPGPNGVPREVVGAGQKSGVYWQLDAGTGQVVWSSAFGPGGVHGGVEWGSAVADGRIYFADANTNHVPYTLPNGTSTDRGFFGALDATTGTILWETADPSHDEDPGAVATANGVVFGGSISGHMYALDGRTGQILWDYKGLGSSNAGPSVVDGTVYWGNGYNNRFYPKGLSGKTLYAFSLNGR</sequence>
<evidence type="ECO:0000259" key="5">
    <source>
        <dbReference type="Pfam" id="PF13360"/>
    </source>
</evidence>
<dbReference type="PANTHER" id="PTHR32303">
    <property type="entry name" value="QUINOPROTEIN ALCOHOL DEHYDROGENASE (CYTOCHROME C)"/>
    <property type="match status" value="1"/>
</dbReference>
<evidence type="ECO:0000256" key="3">
    <source>
        <dbReference type="ARBA" id="ARBA00023002"/>
    </source>
</evidence>
<proteinExistence type="inferred from homology"/>
<dbReference type="AlphaFoldDB" id="A0A3E0HKL1"/>
<feature type="domain" description="Pyrrolo-quinoline quinone repeat" evidence="5">
    <location>
        <begin position="68"/>
        <end position="308"/>
    </location>
</feature>
<feature type="chain" id="PRO_5017778729" evidence="4">
    <location>
        <begin position="30"/>
        <end position="531"/>
    </location>
</feature>
<dbReference type="InterPro" id="IPR018391">
    <property type="entry name" value="PQQ_b-propeller_rpt"/>
</dbReference>
<feature type="signal peptide" evidence="4">
    <location>
        <begin position="1"/>
        <end position="29"/>
    </location>
</feature>
<dbReference type="Proteomes" id="UP000256269">
    <property type="component" value="Unassembled WGS sequence"/>
</dbReference>
<evidence type="ECO:0000256" key="2">
    <source>
        <dbReference type="ARBA" id="ARBA00008156"/>
    </source>
</evidence>
<gene>
    <name evidence="6" type="ORF">BCF44_106187</name>
</gene>
<dbReference type="Gene3D" id="2.140.10.10">
    <property type="entry name" value="Quinoprotein alcohol dehydrogenase-like superfamily"/>
    <property type="match status" value="1"/>
</dbReference>
<evidence type="ECO:0000256" key="4">
    <source>
        <dbReference type="SAM" id="SignalP"/>
    </source>
</evidence>
<dbReference type="GO" id="GO:0016491">
    <property type="term" value="F:oxidoreductase activity"/>
    <property type="evidence" value="ECO:0007669"/>
    <property type="project" value="UniProtKB-KW"/>
</dbReference>
<dbReference type="InterPro" id="IPR002372">
    <property type="entry name" value="PQQ_rpt_dom"/>
</dbReference>
<dbReference type="Gene3D" id="2.40.128.630">
    <property type="match status" value="1"/>
</dbReference>
<dbReference type="OrthoDB" id="256225at2"/>
<dbReference type="SUPFAM" id="SSF50998">
    <property type="entry name" value="Quinoprotein alcohol dehydrogenase-like"/>
    <property type="match status" value="1"/>
</dbReference>
<keyword evidence="3" id="KW-0560">Oxidoreductase</keyword>
<dbReference type="EMBL" id="QUNO01000006">
    <property type="protein sequence ID" value="REH47023.1"/>
    <property type="molecule type" value="Genomic_DNA"/>
</dbReference>
<comment type="caution">
    <text evidence="6">The sequence shown here is derived from an EMBL/GenBank/DDBJ whole genome shotgun (WGS) entry which is preliminary data.</text>
</comment>
<dbReference type="InterPro" id="IPR011047">
    <property type="entry name" value="Quinoprotein_ADH-like_sf"/>
</dbReference>
<dbReference type="PANTHER" id="PTHR32303:SF10">
    <property type="entry name" value="OUTER MEMBRANE PROTEIN ASSEMBLY FACTOR BAMB"/>
    <property type="match status" value="1"/>
</dbReference>
<evidence type="ECO:0000313" key="7">
    <source>
        <dbReference type="Proteomes" id="UP000256269"/>
    </source>
</evidence>
<accession>A0A3E0HKL1</accession>
<organism evidence="6 7">
    <name type="scientific">Kutzneria buriramensis</name>
    <dbReference type="NCBI Taxonomy" id="1045776"/>
    <lineage>
        <taxon>Bacteria</taxon>
        <taxon>Bacillati</taxon>
        <taxon>Actinomycetota</taxon>
        <taxon>Actinomycetes</taxon>
        <taxon>Pseudonocardiales</taxon>
        <taxon>Pseudonocardiaceae</taxon>
        <taxon>Kutzneria</taxon>
    </lineage>
</organism>
<comment type="similarity">
    <text evidence="2">Belongs to the bacterial PQQ dehydrogenase family.</text>
</comment>
<protein>
    <submittedName>
        <fullName evidence="6">Polyvinyl alcohol dehydrogenase (Cytochrome)</fullName>
    </submittedName>
</protein>
<dbReference type="RefSeq" id="WP_116175679.1">
    <property type="nucleotide sequence ID" value="NZ_CP144375.1"/>
</dbReference>
<feature type="domain" description="Pyrrolo-quinoline quinone repeat" evidence="5">
    <location>
        <begin position="431"/>
        <end position="507"/>
    </location>
</feature>
<reference evidence="6 7" key="1">
    <citation type="submission" date="2018-08" db="EMBL/GenBank/DDBJ databases">
        <title>Genomic Encyclopedia of Archaeal and Bacterial Type Strains, Phase II (KMG-II): from individual species to whole genera.</title>
        <authorList>
            <person name="Goeker M."/>
        </authorList>
    </citation>
    <scope>NUCLEOTIDE SEQUENCE [LARGE SCALE GENOMIC DNA]</scope>
    <source>
        <strain evidence="6 7">DSM 45791</strain>
    </source>
</reference>
<comment type="cofactor">
    <cofactor evidence="1">
        <name>pyrroloquinoline quinone</name>
        <dbReference type="ChEBI" id="CHEBI:58442"/>
    </cofactor>
</comment>
<keyword evidence="7" id="KW-1185">Reference proteome</keyword>
<dbReference type="SMART" id="SM00564">
    <property type="entry name" value="PQQ"/>
    <property type="match status" value="6"/>
</dbReference>
<dbReference type="Pfam" id="PF13360">
    <property type="entry name" value="PQQ_2"/>
    <property type="match status" value="2"/>
</dbReference>
<keyword evidence="4" id="KW-0732">Signal</keyword>
<evidence type="ECO:0000313" key="6">
    <source>
        <dbReference type="EMBL" id="REH47023.1"/>
    </source>
</evidence>
<name>A0A3E0HKL1_9PSEU</name>
<evidence type="ECO:0000256" key="1">
    <source>
        <dbReference type="ARBA" id="ARBA00001931"/>
    </source>
</evidence>